<evidence type="ECO:0000256" key="2">
    <source>
        <dbReference type="ARBA" id="ARBA00007613"/>
    </source>
</evidence>
<keyword evidence="3" id="KW-0813">Transport</keyword>
<comment type="similarity">
    <text evidence="2">Belongs to the outer membrane factor (OMF) (TC 1.B.17) family.</text>
</comment>
<dbReference type="Pfam" id="PF02321">
    <property type="entry name" value="OEP"/>
    <property type="match status" value="2"/>
</dbReference>
<dbReference type="GO" id="GO:1990281">
    <property type="term" value="C:efflux pump complex"/>
    <property type="evidence" value="ECO:0007669"/>
    <property type="project" value="TreeGrafter"/>
</dbReference>
<proteinExistence type="inferred from homology"/>
<dbReference type="Gene3D" id="1.20.1600.10">
    <property type="entry name" value="Outer membrane efflux proteins (OEP)"/>
    <property type="match status" value="1"/>
</dbReference>
<dbReference type="InterPro" id="IPR051906">
    <property type="entry name" value="TolC-like"/>
</dbReference>
<protein>
    <submittedName>
        <fullName evidence="9">Type I secretion system, outer membrane protein, TolC family</fullName>
    </submittedName>
</protein>
<sequence>MKKIPVSTMAILAMATFANAQDASYRIYVGAFSDTKGETFISKLSQEIESQIAGNENFAGVGIYTTADNKRILYVDTNPVSKEQAKSLLSDVKRYSKNDGAYMGVKRGETTSKATTQAPIASEPEAPIAPAESIAVAQPVVEPAPVVQPVSTDSGVLTITEAIKTALAENPTIKESEYNYLQVGKDLHIAKNAYYPTLDAAGSVGYEKKVYDEGRGIDKKKGDGRVSNASLTLVENIYNGGADKNRINSQSARLDSAAYTVAQKADRLSLDLVNAYLQLIHTKKIVDIESENVKSHERIYTQIKDRAQSGFGVASEERQAGSRYTLAQSNLIAAQNNYEDAVSTFEKLYGKKVDADRLVMPEFNLPLPTSEMEFQEKAMLCNPSILIQRSNIAMVESVVKEKNAPFLPKLDLEVSGQYDHSNVLYDNYEDKKLDVLLRLRYNLYNKGIDKLDKEKSQLAVSQEQQALDALTRELKESLKFSWQNYNLEQKKMAYLNEHVEYAKATLDSYQDEFRIGRRDLINLLDAETEYNTALKEILKTEIAIRYAQYRILDNMGLIADSFEPGFAKRYIQGACSIENDLK</sequence>
<evidence type="ECO:0000256" key="5">
    <source>
        <dbReference type="ARBA" id="ARBA00022692"/>
    </source>
</evidence>
<feature type="signal peptide" evidence="8">
    <location>
        <begin position="1"/>
        <end position="20"/>
    </location>
</feature>
<dbReference type="GO" id="GO:0015288">
    <property type="term" value="F:porin activity"/>
    <property type="evidence" value="ECO:0007669"/>
    <property type="project" value="TreeGrafter"/>
</dbReference>
<dbReference type="AlphaFoldDB" id="A0A6G5QG42"/>
<dbReference type="SUPFAM" id="SSF56954">
    <property type="entry name" value="Outer membrane efflux proteins (OEP)"/>
    <property type="match status" value="1"/>
</dbReference>
<evidence type="ECO:0000256" key="7">
    <source>
        <dbReference type="ARBA" id="ARBA00023237"/>
    </source>
</evidence>
<name>A0A6G5QG42_9BACT</name>
<evidence type="ECO:0000256" key="8">
    <source>
        <dbReference type="SAM" id="SignalP"/>
    </source>
</evidence>
<reference evidence="9 10" key="1">
    <citation type="submission" date="2016-07" db="EMBL/GenBank/DDBJ databases">
        <title>Comparative genomics of the Campylobacter concisus group.</title>
        <authorList>
            <person name="Miller W.G."/>
            <person name="Yee E."/>
            <person name="Chapman M.H."/>
            <person name="Huynh S."/>
            <person name="Bono J.L."/>
            <person name="On S.L.W."/>
            <person name="StLeger J."/>
            <person name="Foster G."/>
            <person name="Parker C.T."/>
        </authorList>
    </citation>
    <scope>NUCLEOTIDE SEQUENCE [LARGE SCALE GENOMIC DNA]</scope>
    <source>
        <strain evidence="9 10">CCUG 21559</strain>
    </source>
</reference>
<gene>
    <name evidence="9" type="ORF">CMUC_0845</name>
</gene>
<keyword evidence="5" id="KW-0812">Transmembrane</keyword>
<evidence type="ECO:0000256" key="1">
    <source>
        <dbReference type="ARBA" id="ARBA00004442"/>
    </source>
</evidence>
<keyword evidence="8" id="KW-0732">Signal</keyword>
<keyword evidence="6" id="KW-0472">Membrane</keyword>
<evidence type="ECO:0000313" key="9">
    <source>
        <dbReference type="EMBL" id="QCD44640.1"/>
    </source>
</evidence>
<dbReference type="PANTHER" id="PTHR30026">
    <property type="entry name" value="OUTER MEMBRANE PROTEIN TOLC"/>
    <property type="match status" value="1"/>
</dbReference>
<organism evidence="9 10">
    <name type="scientific">Campylobacter mucosalis CCUG 21559</name>
    <dbReference type="NCBI Taxonomy" id="1032067"/>
    <lineage>
        <taxon>Bacteria</taxon>
        <taxon>Pseudomonadati</taxon>
        <taxon>Campylobacterota</taxon>
        <taxon>Epsilonproteobacteria</taxon>
        <taxon>Campylobacterales</taxon>
        <taxon>Campylobacteraceae</taxon>
        <taxon>Campylobacter</taxon>
    </lineage>
</organism>
<evidence type="ECO:0000256" key="6">
    <source>
        <dbReference type="ARBA" id="ARBA00023136"/>
    </source>
</evidence>
<dbReference type="EMBL" id="CP012542">
    <property type="protein sequence ID" value="QCD44640.1"/>
    <property type="molecule type" value="Genomic_DNA"/>
</dbReference>
<evidence type="ECO:0000256" key="3">
    <source>
        <dbReference type="ARBA" id="ARBA00022448"/>
    </source>
</evidence>
<dbReference type="RefSeq" id="WP_034967854.1">
    <property type="nucleotide sequence ID" value="NZ_CP012542.1"/>
</dbReference>
<keyword evidence="7" id="KW-0998">Cell outer membrane</keyword>
<comment type="subcellular location">
    <subcellularLocation>
        <location evidence="1">Cell outer membrane</location>
    </subcellularLocation>
</comment>
<dbReference type="PANTHER" id="PTHR30026:SF22">
    <property type="entry name" value="OUTER MEMBRANE EFFLUX PROTEIN"/>
    <property type="match status" value="1"/>
</dbReference>
<evidence type="ECO:0000256" key="4">
    <source>
        <dbReference type="ARBA" id="ARBA00022452"/>
    </source>
</evidence>
<evidence type="ECO:0000313" key="10">
    <source>
        <dbReference type="Proteomes" id="UP000503264"/>
    </source>
</evidence>
<keyword evidence="4" id="KW-1134">Transmembrane beta strand</keyword>
<feature type="chain" id="PRO_5026066421" evidence="8">
    <location>
        <begin position="21"/>
        <end position="582"/>
    </location>
</feature>
<dbReference type="GO" id="GO:0009279">
    <property type="term" value="C:cell outer membrane"/>
    <property type="evidence" value="ECO:0007669"/>
    <property type="project" value="UniProtKB-SubCell"/>
</dbReference>
<dbReference type="InterPro" id="IPR003423">
    <property type="entry name" value="OMP_efflux"/>
</dbReference>
<dbReference type="Proteomes" id="UP000503264">
    <property type="component" value="Chromosome"/>
</dbReference>
<keyword evidence="10" id="KW-1185">Reference proteome</keyword>
<accession>A0A6G5QG42</accession>
<dbReference type="GO" id="GO:0015562">
    <property type="term" value="F:efflux transmembrane transporter activity"/>
    <property type="evidence" value="ECO:0007669"/>
    <property type="project" value="InterPro"/>
</dbReference>